<dbReference type="Pfam" id="PF07541">
    <property type="entry name" value="EIF_2_alpha"/>
    <property type="match status" value="1"/>
</dbReference>
<dbReference type="Gene3D" id="3.30.70.1130">
    <property type="entry name" value="EIF_2_alpha"/>
    <property type="match status" value="1"/>
</dbReference>
<dbReference type="InterPro" id="IPR011488">
    <property type="entry name" value="TIF_2_asu"/>
</dbReference>
<dbReference type="InterPro" id="IPR024054">
    <property type="entry name" value="TIF2_asu_middle_sf"/>
</dbReference>
<dbReference type="InterPro" id="IPR012340">
    <property type="entry name" value="NA-bd_OB-fold"/>
</dbReference>
<organism evidence="5 6">
    <name type="scientific">Candidatus Korarchaeum cryptofilum</name>
    <dbReference type="NCBI Taxonomy" id="498846"/>
    <lineage>
        <taxon>Archaea</taxon>
        <taxon>Thermoproteota</taxon>
        <taxon>Candidatus Korarchaeia</taxon>
        <taxon>Candidatus Korarchaeales</taxon>
        <taxon>Candidatus Korarchaeaceae</taxon>
        <taxon>Candidatus Korarchaeum</taxon>
    </lineage>
</organism>
<dbReference type="Gene3D" id="2.40.50.140">
    <property type="entry name" value="Nucleic acid-binding proteins"/>
    <property type="match status" value="1"/>
</dbReference>
<dbReference type="SUPFAM" id="SSF50249">
    <property type="entry name" value="Nucleic acid-binding proteins"/>
    <property type="match status" value="1"/>
</dbReference>
<dbReference type="FunFam" id="2.40.50.140:FF:000015">
    <property type="entry name" value="Eukaryotic translation initiation factor 2 subunit alpha"/>
    <property type="match status" value="1"/>
</dbReference>
<evidence type="ECO:0000259" key="4">
    <source>
        <dbReference type="PROSITE" id="PS50126"/>
    </source>
</evidence>
<protein>
    <submittedName>
        <fullName evidence="5">Translation initiation factor IF-2 subunit alpha</fullName>
    </submittedName>
</protein>
<dbReference type="EMBL" id="RCOR01000014">
    <property type="protein sequence ID" value="RSN70023.1"/>
    <property type="molecule type" value="Genomic_DNA"/>
</dbReference>
<dbReference type="PROSITE" id="PS50126">
    <property type="entry name" value="S1"/>
    <property type="match status" value="1"/>
</dbReference>
<dbReference type="GO" id="GO:0003723">
    <property type="term" value="F:RNA binding"/>
    <property type="evidence" value="ECO:0007669"/>
    <property type="project" value="InterPro"/>
</dbReference>
<name>A0A3R9QRK8_9CREN</name>
<dbReference type="GO" id="GO:0043022">
    <property type="term" value="F:ribosome binding"/>
    <property type="evidence" value="ECO:0007669"/>
    <property type="project" value="TreeGrafter"/>
</dbReference>
<dbReference type="InterPro" id="IPR024055">
    <property type="entry name" value="TIF2_asu_C"/>
</dbReference>
<comment type="similarity">
    <text evidence="1">Belongs to the eIF-2-alpha family.</text>
</comment>
<dbReference type="InterPro" id="IPR003029">
    <property type="entry name" value="S1_domain"/>
</dbReference>
<dbReference type="FunFam" id="1.10.150.190:FF:000006">
    <property type="entry name" value="Translation initiation factor 2 subunit alpha"/>
    <property type="match status" value="1"/>
</dbReference>
<evidence type="ECO:0000313" key="6">
    <source>
        <dbReference type="Proteomes" id="UP000278149"/>
    </source>
</evidence>
<dbReference type="PANTHER" id="PTHR10602:SF0">
    <property type="entry name" value="EUKARYOTIC TRANSLATION INITIATION FACTOR 2 SUBUNIT 1"/>
    <property type="match status" value="1"/>
</dbReference>
<evidence type="ECO:0000313" key="5">
    <source>
        <dbReference type="EMBL" id="RSN70023.1"/>
    </source>
</evidence>
<dbReference type="Proteomes" id="UP000278149">
    <property type="component" value="Unassembled WGS sequence"/>
</dbReference>
<dbReference type="SUPFAM" id="SSF116742">
    <property type="entry name" value="eIF2alpha middle domain-like"/>
    <property type="match status" value="1"/>
</dbReference>
<dbReference type="GO" id="GO:0003743">
    <property type="term" value="F:translation initiation factor activity"/>
    <property type="evidence" value="ECO:0007669"/>
    <property type="project" value="UniProtKB-KW"/>
</dbReference>
<dbReference type="NCBIfam" id="NF003062">
    <property type="entry name" value="PRK03987.1-1"/>
    <property type="match status" value="1"/>
</dbReference>
<dbReference type="SMART" id="SM00316">
    <property type="entry name" value="S1"/>
    <property type="match status" value="1"/>
</dbReference>
<reference evidence="5 6" key="1">
    <citation type="submission" date="2018-10" db="EMBL/GenBank/DDBJ databases">
        <title>Co-occurring genomic capacity for anaerobic methane metabolism and dissimilatory sulfite reduction discovered in the Korarchaeota.</title>
        <authorList>
            <person name="Mckay L.J."/>
            <person name="Dlakic M."/>
            <person name="Fields M.W."/>
            <person name="Delmont T.O."/>
            <person name="Eren A.M."/>
            <person name="Jay Z.J."/>
            <person name="Klingelsmith K.B."/>
            <person name="Rusch D.B."/>
            <person name="Inskeep W.P."/>
        </authorList>
    </citation>
    <scope>NUCLEOTIDE SEQUENCE [LARGE SCALE GENOMIC DNA]</scope>
    <source>
        <strain evidence="5 6">WS</strain>
    </source>
</reference>
<evidence type="ECO:0000256" key="1">
    <source>
        <dbReference type="ARBA" id="ARBA00007223"/>
    </source>
</evidence>
<dbReference type="Gene3D" id="1.10.150.190">
    <property type="entry name" value="Translation initiation factor 2, subunit 1, domain 2"/>
    <property type="match status" value="1"/>
</dbReference>
<evidence type="ECO:0000256" key="2">
    <source>
        <dbReference type="ARBA" id="ARBA00022540"/>
    </source>
</evidence>
<dbReference type="InterPro" id="IPR044126">
    <property type="entry name" value="S1_IF2_alpha"/>
</dbReference>
<evidence type="ECO:0000256" key="3">
    <source>
        <dbReference type="ARBA" id="ARBA00022917"/>
    </source>
</evidence>
<dbReference type="AlphaFoldDB" id="A0A3R9QRK8"/>
<gene>
    <name evidence="5" type="ORF">D9Q81_01530</name>
</gene>
<dbReference type="SUPFAM" id="SSF110993">
    <property type="entry name" value="eIF-2-alpha, C-terminal domain"/>
    <property type="match status" value="1"/>
</dbReference>
<dbReference type="Pfam" id="PF00575">
    <property type="entry name" value="S1"/>
    <property type="match status" value="1"/>
</dbReference>
<sequence>MYATLITPGSEAQGVKMSSSPFPKRNDLVVATVKSVEEHGVTVSLDEYDGLEAYIPRSHVASGRIKDIRDFVKEGDKVVGRVIRADKKLGQVDLSLRYVSETERREKLEEWKERNRVLSMLRLAAQRAGYQDADSVAREAYEKLQAYYKNPLDALEDVIYEGPEPLIKAGVDEKLAEELKAIVEGQLKPPIYVKDLVVKVVSYASDGVERVRRILSRGLEASSGADVDIYAAGAPRYVISIRSKDPKVVKRAASSIIRAMEREVGASDHLELVEERERRKRT</sequence>
<comment type="caution">
    <text evidence="5">The sequence shown here is derived from an EMBL/GenBank/DDBJ whole genome shotgun (WGS) entry which is preliminary data.</text>
</comment>
<keyword evidence="2 5" id="KW-0396">Initiation factor</keyword>
<feature type="domain" description="S1 motif" evidence="4">
    <location>
        <begin position="26"/>
        <end position="97"/>
    </location>
</feature>
<proteinExistence type="inferred from homology"/>
<dbReference type="CDD" id="cd04452">
    <property type="entry name" value="S1_IF2_alpha"/>
    <property type="match status" value="1"/>
</dbReference>
<dbReference type="PANTHER" id="PTHR10602">
    <property type="entry name" value="EUKARYOTIC TRANSLATION INITIATION FACTOR 2 SUBUNIT 1"/>
    <property type="match status" value="1"/>
</dbReference>
<keyword evidence="3" id="KW-0648">Protein biosynthesis</keyword>
<accession>A0A3R9QRK8</accession>